<feature type="transmembrane region" description="Helical" evidence="6">
    <location>
        <begin position="79"/>
        <end position="97"/>
    </location>
</feature>
<comment type="subcellular location">
    <subcellularLocation>
        <location evidence="1">Cell membrane</location>
        <topology evidence="1">Multi-pass membrane protein</topology>
    </subcellularLocation>
</comment>
<accession>A0A1J5PHS0</accession>
<dbReference type="PANTHER" id="PTHR30086:SF20">
    <property type="entry name" value="ARGININE EXPORTER PROTEIN ARGO-RELATED"/>
    <property type="match status" value="1"/>
</dbReference>
<evidence type="ECO:0000256" key="2">
    <source>
        <dbReference type="ARBA" id="ARBA00022475"/>
    </source>
</evidence>
<dbReference type="GO" id="GO:0015171">
    <property type="term" value="F:amino acid transmembrane transporter activity"/>
    <property type="evidence" value="ECO:0007669"/>
    <property type="project" value="TreeGrafter"/>
</dbReference>
<dbReference type="Pfam" id="PF01810">
    <property type="entry name" value="LysE"/>
    <property type="match status" value="1"/>
</dbReference>
<protein>
    <submittedName>
        <fullName evidence="7">Leucine efflux protein</fullName>
    </submittedName>
</protein>
<feature type="transmembrane region" description="Helical" evidence="6">
    <location>
        <begin position="117"/>
        <end position="142"/>
    </location>
</feature>
<feature type="transmembrane region" description="Helical" evidence="6">
    <location>
        <begin position="189"/>
        <end position="208"/>
    </location>
</feature>
<feature type="transmembrane region" description="Helical" evidence="6">
    <location>
        <begin position="154"/>
        <end position="177"/>
    </location>
</feature>
<dbReference type="AlphaFoldDB" id="A0A1J5PHS0"/>
<reference evidence="7" key="1">
    <citation type="submission" date="2016-10" db="EMBL/GenBank/DDBJ databases">
        <title>Sequence of Gallionella enrichment culture.</title>
        <authorList>
            <person name="Poehlein A."/>
            <person name="Muehling M."/>
            <person name="Daniel R."/>
        </authorList>
    </citation>
    <scope>NUCLEOTIDE SEQUENCE</scope>
</reference>
<sequence length="211" mass="22047">MFHLLRVIPAFAATALLLAILPGQGVAMLLRQTISGGRDAGLLAALGNGSGLVLWSWFSALGLSAVFAASPLAYNTLRIIGAVYLLGLALSTLYALRNGSGKFDIDGTAVVSRSSSYRVGLITNLTNVKAAVFAVAFIPQFVPRAIPIWEGISILGLVQALTSTSWYLALVLAVHRASLLLSRPSVRRGLTAASAMGLLVLATGLLLAPHR</sequence>
<keyword evidence="5 6" id="KW-0472">Membrane</keyword>
<keyword evidence="4 6" id="KW-1133">Transmembrane helix</keyword>
<gene>
    <name evidence="7" type="primary">leuE_6</name>
    <name evidence="7" type="ORF">GALL_480590</name>
</gene>
<dbReference type="EMBL" id="MLJW01004258">
    <property type="protein sequence ID" value="OIQ70328.1"/>
    <property type="molecule type" value="Genomic_DNA"/>
</dbReference>
<dbReference type="PANTHER" id="PTHR30086">
    <property type="entry name" value="ARGININE EXPORTER PROTEIN ARGO"/>
    <property type="match status" value="1"/>
</dbReference>
<proteinExistence type="predicted"/>
<evidence type="ECO:0000313" key="7">
    <source>
        <dbReference type="EMBL" id="OIQ70328.1"/>
    </source>
</evidence>
<evidence type="ECO:0000256" key="5">
    <source>
        <dbReference type="ARBA" id="ARBA00023136"/>
    </source>
</evidence>
<name>A0A1J5PHS0_9ZZZZ</name>
<evidence type="ECO:0000256" key="1">
    <source>
        <dbReference type="ARBA" id="ARBA00004651"/>
    </source>
</evidence>
<organism evidence="7">
    <name type="scientific">mine drainage metagenome</name>
    <dbReference type="NCBI Taxonomy" id="410659"/>
    <lineage>
        <taxon>unclassified sequences</taxon>
        <taxon>metagenomes</taxon>
        <taxon>ecological metagenomes</taxon>
    </lineage>
</organism>
<evidence type="ECO:0000256" key="6">
    <source>
        <dbReference type="SAM" id="Phobius"/>
    </source>
</evidence>
<evidence type="ECO:0000256" key="3">
    <source>
        <dbReference type="ARBA" id="ARBA00022692"/>
    </source>
</evidence>
<keyword evidence="3 6" id="KW-0812">Transmembrane</keyword>
<comment type="caution">
    <text evidence="7">The sequence shown here is derived from an EMBL/GenBank/DDBJ whole genome shotgun (WGS) entry which is preliminary data.</text>
</comment>
<evidence type="ECO:0000256" key="4">
    <source>
        <dbReference type="ARBA" id="ARBA00022989"/>
    </source>
</evidence>
<dbReference type="InterPro" id="IPR001123">
    <property type="entry name" value="LeuE-type"/>
</dbReference>
<dbReference type="GO" id="GO:0005886">
    <property type="term" value="C:plasma membrane"/>
    <property type="evidence" value="ECO:0007669"/>
    <property type="project" value="UniProtKB-SubCell"/>
</dbReference>
<keyword evidence="2" id="KW-1003">Cell membrane</keyword>